<proteinExistence type="inferred from homology"/>
<dbReference type="Pfam" id="PF01997">
    <property type="entry name" value="Translin"/>
    <property type="match status" value="1"/>
</dbReference>
<keyword evidence="7" id="KW-0539">Nucleus</keyword>
<evidence type="ECO:0000256" key="1">
    <source>
        <dbReference type="ARBA" id="ARBA00004123"/>
    </source>
</evidence>
<accession>A0AAV9IT82</accession>
<evidence type="ECO:0000256" key="6">
    <source>
        <dbReference type="ARBA" id="ARBA00023125"/>
    </source>
</evidence>
<feature type="coiled-coil region" evidence="8">
    <location>
        <begin position="9"/>
        <end position="36"/>
    </location>
</feature>
<comment type="caution">
    <text evidence="9">The sequence shown here is derived from an EMBL/GenBank/DDBJ whole genome shotgun (WGS) entry which is preliminary data.</text>
</comment>
<dbReference type="AlphaFoldDB" id="A0AAV9IT82"/>
<evidence type="ECO:0000313" key="10">
    <source>
        <dbReference type="Proteomes" id="UP001301350"/>
    </source>
</evidence>
<keyword evidence="8" id="KW-0175">Coiled coil</keyword>
<sequence length="243" mass="26934">MAQSGLPEFEQLAQQIEEEGALRDKLRELRDALEAALRPVDTALGLLHVKADVAPLLQQAQSLLPTVCERLGALQSAVPEGCFYKYNDLWRQSVVRVVQQAVLLHFLETGGCQTLADADRSIDTADSAAPCGRLAARQDVQRRLRGSDVADNAEIPAVRIETDEYLLGVCSAIQEMSRLAANRVVLGDFVTPKNMAVFANEVHAGFRLLNFRNDALRRSYDGLKYAVQRLDGIQYDLSIRNLR</sequence>
<evidence type="ECO:0000256" key="7">
    <source>
        <dbReference type="ARBA" id="ARBA00023242"/>
    </source>
</evidence>
<dbReference type="CDD" id="cd14819">
    <property type="entry name" value="Translin"/>
    <property type="match status" value="1"/>
</dbReference>
<dbReference type="InterPro" id="IPR016069">
    <property type="entry name" value="Translin_C"/>
</dbReference>
<dbReference type="GO" id="GO:0043565">
    <property type="term" value="F:sequence-specific DNA binding"/>
    <property type="evidence" value="ECO:0007669"/>
    <property type="project" value="InterPro"/>
</dbReference>
<keyword evidence="10" id="KW-1185">Reference proteome</keyword>
<gene>
    <name evidence="9" type="ORF">CDCA_CDCA05G1524</name>
</gene>
<dbReference type="SUPFAM" id="SSF74784">
    <property type="entry name" value="Translin"/>
    <property type="match status" value="1"/>
</dbReference>
<dbReference type="EMBL" id="JANCYW010000005">
    <property type="protein sequence ID" value="KAK4535499.1"/>
    <property type="molecule type" value="Genomic_DNA"/>
</dbReference>
<dbReference type="Gene3D" id="1.20.58.190">
    <property type="entry name" value="Translin, domain 1"/>
    <property type="match status" value="1"/>
</dbReference>
<evidence type="ECO:0000256" key="5">
    <source>
        <dbReference type="ARBA" id="ARBA00022884"/>
    </source>
</evidence>
<dbReference type="GO" id="GO:0003723">
    <property type="term" value="F:RNA binding"/>
    <property type="evidence" value="ECO:0007669"/>
    <property type="project" value="UniProtKB-KW"/>
</dbReference>
<evidence type="ECO:0000313" key="9">
    <source>
        <dbReference type="EMBL" id="KAK4535499.1"/>
    </source>
</evidence>
<name>A0AAV9IT82_CYACA</name>
<dbReference type="Gene3D" id="1.20.58.200">
    <property type="entry name" value="Translin, domain 2"/>
    <property type="match status" value="1"/>
</dbReference>
<comment type="similarity">
    <text evidence="3">Belongs to the translin family.</text>
</comment>
<evidence type="ECO:0008006" key="11">
    <source>
        <dbReference type="Google" id="ProtNLM"/>
    </source>
</evidence>
<keyword evidence="4" id="KW-0963">Cytoplasm</keyword>
<dbReference type="GO" id="GO:0016070">
    <property type="term" value="P:RNA metabolic process"/>
    <property type="evidence" value="ECO:0007669"/>
    <property type="project" value="InterPro"/>
</dbReference>
<keyword evidence="5" id="KW-0694">RNA-binding</keyword>
<dbReference type="InterPro" id="IPR016068">
    <property type="entry name" value="Translin_N"/>
</dbReference>
<dbReference type="GO" id="GO:0005737">
    <property type="term" value="C:cytoplasm"/>
    <property type="evidence" value="ECO:0007669"/>
    <property type="project" value="UniProtKB-SubCell"/>
</dbReference>
<keyword evidence="6" id="KW-0238">DNA-binding</keyword>
<dbReference type="InterPro" id="IPR002848">
    <property type="entry name" value="Translin_fam"/>
</dbReference>
<evidence type="ECO:0000256" key="4">
    <source>
        <dbReference type="ARBA" id="ARBA00022490"/>
    </source>
</evidence>
<dbReference type="GO" id="GO:0003697">
    <property type="term" value="F:single-stranded DNA binding"/>
    <property type="evidence" value="ECO:0007669"/>
    <property type="project" value="InterPro"/>
</dbReference>
<dbReference type="Proteomes" id="UP001301350">
    <property type="component" value="Unassembled WGS sequence"/>
</dbReference>
<comment type="subcellular location">
    <subcellularLocation>
        <location evidence="2">Cytoplasm</location>
    </subcellularLocation>
    <subcellularLocation>
        <location evidence="1">Nucleus</location>
    </subcellularLocation>
</comment>
<organism evidence="9 10">
    <name type="scientific">Cyanidium caldarium</name>
    <name type="common">Red alga</name>
    <dbReference type="NCBI Taxonomy" id="2771"/>
    <lineage>
        <taxon>Eukaryota</taxon>
        <taxon>Rhodophyta</taxon>
        <taxon>Bangiophyceae</taxon>
        <taxon>Cyanidiales</taxon>
        <taxon>Cyanidiaceae</taxon>
        <taxon>Cyanidium</taxon>
    </lineage>
</organism>
<evidence type="ECO:0000256" key="3">
    <source>
        <dbReference type="ARBA" id="ARBA00005902"/>
    </source>
</evidence>
<dbReference type="PANTHER" id="PTHR10741">
    <property type="entry name" value="TRANSLIN AND TRANSLIN ASSOCIATED PROTEIN X"/>
    <property type="match status" value="1"/>
</dbReference>
<protein>
    <recommendedName>
        <fullName evidence="11">Translin</fullName>
    </recommendedName>
</protein>
<reference evidence="9 10" key="1">
    <citation type="submission" date="2022-07" db="EMBL/GenBank/DDBJ databases">
        <title>Genome-wide signatures of adaptation to extreme environments.</title>
        <authorList>
            <person name="Cho C.H."/>
            <person name="Yoon H.S."/>
        </authorList>
    </citation>
    <scope>NUCLEOTIDE SEQUENCE [LARGE SCALE GENOMIC DNA]</scope>
    <source>
        <strain evidence="9 10">DBV 063 E5</strain>
    </source>
</reference>
<dbReference type="InterPro" id="IPR033956">
    <property type="entry name" value="Translin"/>
</dbReference>
<dbReference type="InterPro" id="IPR036081">
    <property type="entry name" value="Translin_sf"/>
</dbReference>
<evidence type="ECO:0000256" key="8">
    <source>
        <dbReference type="SAM" id="Coils"/>
    </source>
</evidence>
<dbReference type="GO" id="GO:0005634">
    <property type="term" value="C:nucleus"/>
    <property type="evidence" value="ECO:0007669"/>
    <property type="project" value="UniProtKB-SubCell"/>
</dbReference>
<evidence type="ECO:0000256" key="2">
    <source>
        <dbReference type="ARBA" id="ARBA00004496"/>
    </source>
</evidence>